<keyword evidence="11" id="KW-1185">Reference proteome</keyword>
<evidence type="ECO:0000256" key="2">
    <source>
        <dbReference type="ARBA" id="ARBA00022475"/>
    </source>
</evidence>
<dbReference type="Pfam" id="PF09594">
    <property type="entry name" value="GT87"/>
    <property type="match status" value="1"/>
</dbReference>
<dbReference type="EMBL" id="JBHSQI010000009">
    <property type="protein sequence ID" value="MFC6154875.1"/>
    <property type="molecule type" value="Genomic_DNA"/>
</dbReference>
<proteinExistence type="inferred from homology"/>
<evidence type="ECO:0000256" key="8">
    <source>
        <dbReference type="SAM" id="MobiDB-lite"/>
    </source>
</evidence>
<evidence type="ECO:0000256" key="7">
    <source>
        <dbReference type="ARBA" id="ARBA00024033"/>
    </source>
</evidence>
<feature type="transmembrane region" description="Helical" evidence="9">
    <location>
        <begin position="360"/>
        <end position="377"/>
    </location>
</feature>
<feature type="transmembrane region" description="Helical" evidence="9">
    <location>
        <begin position="226"/>
        <end position="254"/>
    </location>
</feature>
<feature type="transmembrane region" description="Helical" evidence="9">
    <location>
        <begin position="194"/>
        <end position="214"/>
    </location>
</feature>
<dbReference type="PIRSF" id="PIRSF010361">
    <property type="entry name" value="UCP010361"/>
    <property type="match status" value="1"/>
</dbReference>
<dbReference type="InterPro" id="IPR016570">
    <property type="entry name" value="UCP010361"/>
</dbReference>
<dbReference type="InterPro" id="IPR018584">
    <property type="entry name" value="GT87"/>
</dbReference>
<reference evidence="11" key="1">
    <citation type="journal article" date="2019" name="Int. J. Syst. Evol. Microbiol.">
        <title>The Global Catalogue of Microorganisms (GCM) 10K type strain sequencing project: providing services to taxonomists for standard genome sequencing and annotation.</title>
        <authorList>
            <consortium name="The Broad Institute Genomics Platform"/>
            <consortium name="The Broad Institute Genome Sequencing Center for Infectious Disease"/>
            <person name="Wu L."/>
            <person name="Ma J."/>
        </authorList>
    </citation>
    <scope>NUCLEOTIDE SEQUENCE [LARGE SCALE GENOMIC DNA]</scope>
    <source>
        <strain evidence="11">DFY28</strain>
    </source>
</reference>
<keyword evidence="2" id="KW-1003">Cell membrane</keyword>
<protein>
    <submittedName>
        <fullName evidence="10">Glycosyltransferase family 87 protein</fullName>
    </submittedName>
</protein>
<keyword evidence="4 9" id="KW-0812">Transmembrane</keyword>
<evidence type="ECO:0000313" key="11">
    <source>
        <dbReference type="Proteomes" id="UP001596098"/>
    </source>
</evidence>
<evidence type="ECO:0000256" key="4">
    <source>
        <dbReference type="ARBA" id="ARBA00022692"/>
    </source>
</evidence>
<evidence type="ECO:0000256" key="5">
    <source>
        <dbReference type="ARBA" id="ARBA00022989"/>
    </source>
</evidence>
<feature type="region of interest" description="Disordered" evidence="8">
    <location>
        <begin position="1"/>
        <end position="40"/>
    </location>
</feature>
<comment type="subcellular location">
    <subcellularLocation>
        <location evidence="1">Cell membrane</location>
        <topology evidence="1">Multi-pass membrane protein</topology>
    </subcellularLocation>
</comment>
<evidence type="ECO:0000256" key="6">
    <source>
        <dbReference type="ARBA" id="ARBA00023136"/>
    </source>
</evidence>
<feature type="transmembrane region" description="Helical" evidence="9">
    <location>
        <begin position="266"/>
        <end position="290"/>
    </location>
</feature>
<feature type="transmembrane region" description="Helical" evidence="9">
    <location>
        <begin position="297"/>
        <end position="318"/>
    </location>
</feature>
<sequence>MTSEPNNDNPVGAVPDRDGPHGRLPVATVPAVGGTTPDDGGTVRPTLDDPFVASLSAVLGGPAGAHVGGAPRDPAARRRWWAPVQVLVLLTAVVFALGMLTKAPCAVDDWQDDTVRYTHGCYSDMPYLYSWRGLSDLAWPYSQDPAVRAEFEVMEYPAGISYWAWATGYVTWLVSGAPDVDDPERDLVAESTTYVAVNAVGIAVIAMLTTWLLAGVHRRRPWDAAGWALAPTMALTALVNWDLLAVVTVAGAAWAWSRGHPRLTGVMIGVGTAIKLYPLLLLGAVLVLCLRHWRWRTFLLTLASAVVSWILVNAPAFLTGPAEWKHFFTFNSERGADLGSIWLVLRDWRWPDLSVETVNAASWVFLLLWCLGVLLVGLRAPVTPRFAQLAFLVVAGFLIVNKVYSPQYVLWLLPLAVLAHPRWRDLVLWQLGELVYLVAVWWYLGGLLAPTSGGAWLYWLAIGVRIAAQLWFVAVVVRAVLDPDEDVVGEERGGLHGRPEVGQPA</sequence>
<feature type="transmembrane region" description="Helical" evidence="9">
    <location>
        <begin position="426"/>
        <end position="444"/>
    </location>
</feature>
<dbReference type="Proteomes" id="UP001596098">
    <property type="component" value="Unassembled WGS sequence"/>
</dbReference>
<dbReference type="RefSeq" id="WP_239022149.1">
    <property type="nucleotide sequence ID" value="NZ_CP034929.1"/>
</dbReference>
<keyword evidence="5 9" id="KW-1133">Transmembrane helix</keyword>
<evidence type="ECO:0000256" key="3">
    <source>
        <dbReference type="ARBA" id="ARBA00022679"/>
    </source>
</evidence>
<feature type="transmembrane region" description="Helical" evidence="9">
    <location>
        <begin position="456"/>
        <end position="481"/>
    </location>
</feature>
<keyword evidence="6 9" id="KW-0472">Membrane</keyword>
<comment type="similarity">
    <text evidence="7">Belongs to the glycosyltransferase 87 family.</text>
</comment>
<evidence type="ECO:0000313" key="10">
    <source>
        <dbReference type="EMBL" id="MFC6154875.1"/>
    </source>
</evidence>
<accession>A0ABW1R2U9</accession>
<organism evidence="10 11">
    <name type="scientific">Nocardioides yefusunii</name>
    <dbReference type="NCBI Taxonomy" id="2500546"/>
    <lineage>
        <taxon>Bacteria</taxon>
        <taxon>Bacillati</taxon>
        <taxon>Actinomycetota</taxon>
        <taxon>Actinomycetes</taxon>
        <taxon>Propionibacteriales</taxon>
        <taxon>Nocardioidaceae</taxon>
        <taxon>Nocardioides</taxon>
    </lineage>
</organism>
<name>A0ABW1R2U9_9ACTN</name>
<evidence type="ECO:0000256" key="1">
    <source>
        <dbReference type="ARBA" id="ARBA00004651"/>
    </source>
</evidence>
<comment type="caution">
    <text evidence="10">The sequence shown here is derived from an EMBL/GenBank/DDBJ whole genome shotgun (WGS) entry which is preliminary data.</text>
</comment>
<keyword evidence="3" id="KW-0808">Transferase</keyword>
<evidence type="ECO:0000256" key="9">
    <source>
        <dbReference type="SAM" id="Phobius"/>
    </source>
</evidence>
<feature type="transmembrane region" description="Helical" evidence="9">
    <location>
        <begin position="389"/>
        <end position="406"/>
    </location>
</feature>
<feature type="transmembrane region" description="Helical" evidence="9">
    <location>
        <begin position="80"/>
        <end position="100"/>
    </location>
</feature>
<gene>
    <name evidence="10" type="ORF">ACFPWU_14505</name>
</gene>